<keyword evidence="2" id="KW-1185">Reference proteome</keyword>
<name>A0A9P7G726_9AGAR</name>
<evidence type="ECO:0000313" key="1">
    <source>
        <dbReference type="EMBL" id="KAG5641872.1"/>
    </source>
</evidence>
<proteinExistence type="predicted"/>
<dbReference type="EMBL" id="JABCKV010000239">
    <property type="protein sequence ID" value="KAG5641872.1"/>
    <property type="molecule type" value="Genomic_DNA"/>
</dbReference>
<dbReference type="AlphaFoldDB" id="A0A9P7G726"/>
<dbReference type="SUPFAM" id="SSF50129">
    <property type="entry name" value="GroES-like"/>
    <property type="match status" value="1"/>
</dbReference>
<dbReference type="Proteomes" id="UP000775547">
    <property type="component" value="Unassembled WGS sequence"/>
</dbReference>
<gene>
    <name evidence="1" type="ORF">DXG03_004012</name>
</gene>
<comment type="caution">
    <text evidence="1">The sequence shown here is derived from an EMBL/GenBank/DDBJ whole genome shotgun (WGS) entry which is preliminary data.</text>
</comment>
<accession>A0A9P7G726</accession>
<organism evidence="1 2">
    <name type="scientific">Asterophora parasitica</name>
    <dbReference type="NCBI Taxonomy" id="117018"/>
    <lineage>
        <taxon>Eukaryota</taxon>
        <taxon>Fungi</taxon>
        <taxon>Dikarya</taxon>
        <taxon>Basidiomycota</taxon>
        <taxon>Agaricomycotina</taxon>
        <taxon>Agaricomycetes</taxon>
        <taxon>Agaricomycetidae</taxon>
        <taxon>Agaricales</taxon>
        <taxon>Tricholomatineae</taxon>
        <taxon>Lyophyllaceae</taxon>
        <taxon>Asterophora</taxon>
    </lineage>
</organism>
<protein>
    <submittedName>
        <fullName evidence="1">Uncharacterized protein</fullName>
    </submittedName>
</protein>
<sequence>MAIPTSAQEYYFSEIGSYENLVLGSKTVEQPKANDVLVKVHAVSLQYRDLQIAIGAYAVS</sequence>
<dbReference type="OrthoDB" id="3509362at2759"/>
<dbReference type="Gene3D" id="3.90.180.10">
    <property type="entry name" value="Medium-chain alcohol dehydrogenases, catalytic domain"/>
    <property type="match status" value="1"/>
</dbReference>
<reference evidence="1" key="2">
    <citation type="submission" date="2021-10" db="EMBL/GenBank/DDBJ databases">
        <title>Phylogenomics reveals ancestral predisposition of the termite-cultivated fungus Termitomyces towards a domesticated lifestyle.</title>
        <authorList>
            <person name="Auxier B."/>
            <person name="Grum-Grzhimaylo A."/>
            <person name="Cardenas M.E."/>
            <person name="Lodge J.D."/>
            <person name="Laessoe T."/>
            <person name="Pedersen O."/>
            <person name="Smith M.E."/>
            <person name="Kuyper T.W."/>
            <person name="Franco-Molano E.A."/>
            <person name="Baroni T.J."/>
            <person name="Aanen D.K."/>
        </authorList>
    </citation>
    <scope>NUCLEOTIDE SEQUENCE</scope>
    <source>
        <strain evidence="1">AP01</strain>
        <tissue evidence="1">Mycelium</tissue>
    </source>
</reference>
<evidence type="ECO:0000313" key="2">
    <source>
        <dbReference type="Proteomes" id="UP000775547"/>
    </source>
</evidence>
<dbReference type="InterPro" id="IPR011032">
    <property type="entry name" value="GroES-like_sf"/>
</dbReference>
<reference evidence="1" key="1">
    <citation type="submission" date="2020-07" db="EMBL/GenBank/DDBJ databases">
        <authorList>
            <person name="Nieuwenhuis M."/>
            <person name="Van De Peppel L.J.J."/>
        </authorList>
    </citation>
    <scope>NUCLEOTIDE SEQUENCE</scope>
    <source>
        <strain evidence="1">AP01</strain>
        <tissue evidence="1">Mycelium</tissue>
    </source>
</reference>